<evidence type="ECO:0000313" key="3">
    <source>
        <dbReference type="EMBL" id="ELZ39835.1"/>
    </source>
</evidence>
<keyword evidence="1" id="KW-0472">Membrane</keyword>
<keyword evidence="1" id="KW-0812">Transmembrane</keyword>
<keyword evidence="1" id="KW-1133">Transmembrane helix</keyword>
<dbReference type="RefSeq" id="WP_006628378.1">
    <property type="nucleotide sequence ID" value="NZ_AOJD01000024.1"/>
</dbReference>
<reference evidence="3 4" key="1">
    <citation type="journal article" date="2014" name="PLoS Genet.">
        <title>Phylogenetically driven sequencing of extremely halophilic archaea reveals strategies for static and dynamic osmo-response.</title>
        <authorList>
            <person name="Becker E.A."/>
            <person name="Seitzer P.M."/>
            <person name="Tritt A."/>
            <person name="Larsen D."/>
            <person name="Krusor M."/>
            <person name="Yao A.I."/>
            <person name="Wu D."/>
            <person name="Madern D."/>
            <person name="Eisen J.A."/>
            <person name="Darling A.E."/>
            <person name="Facciotti M.T."/>
        </authorList>
    </citation>
    <scope>NUCLEOTIDE SEQUENCE [LARGE SCALE GENOMIC DNA]</scope>
    <source>
        <strain evidence="3 4">DSM 14210</strain>
    </source>
</reference>
<feature type="transmembrane region" description="Helical" evidence="1">
    <location>
        <begin position="62"/>
        <end position="83"/>
    </location>
</feature>
<keyword evidence="4" id="KW-1185">Reference proteome</keyword>
<feature type="domain" description="Putative sensor" evidence="2">
    <location>
        <begin position="35"/>
        <end position="239"/>
    </location>
</feature>
<feature type="transmembrane region" description="Helical" evidence="1">
    <location>
        <begin position="133"/>
        <end position="160"/>
    </location>
</feature>
<gene>
    <name evidence="3" type="ORF">C472_03409</name>
</gene>
<dbReference type="Proteomes" id="UP000011523">
    <property type="component" value="Unassembled WGS sequence"/>
</dbReference>
<dbReference type="AlphaFoldDB" id="M0DWC1"/>
<feature type="transmembrane region" description="Helical" evidence="1">
    <location>
        <begin position="32"/>
        <end position="56"/>
    </location>
</feature>
<evidence type="ECO:0000313" key="4">
    <source>
        <dbReference type="Proteomes" id="UP000011523"/>
    </source>
</evidence>
<proteinExistence type="predicted"/>
<evidence type="ECO:0000256" key="1">
    <source>
        <dbReference type="SAM" id="Phobius"/>
    </source>
</evidence>
<dbReference type="PATRIC" id="fig|1227485.3.peg.656"/>
<dbReference type="GeneID" id="72714890"/>
<dbReference type="Pfam" id="PF13796">
    <property type="entry name" value="Sensor"/>
    <property type="match status" value="1"/>
</dbReference>
<protein>
    <recommendedName>
        <fullName evidence="2">Putative sensor domain-containing protein</fullName>
    </recommendedName>
</protein>
<evidence type="ECO:0000259" key="2">
    <source>
        <dbReference type="Pfam" id="PF13796"/>
    </source>
</evidence>
<dbReference type="EMBL" id="AOJD01000024">
    <property type="protein sequence ID" value="ELZ39835.1"/>
    <property type="molecule type" value="Genomic_DNA"/>
</dbReference>
<dbReference type="InterPro" id="IPR025828">
    <property type="entry name" value="Put_sensor_dom"/>
</dbReference>
<feature type="transmembrane region" description="Helical" evidence="1">
    <location>
        <begin position="206"/>
        <end position="227"/>
    </location>
</feature>
<name>M0DWC1_9EURY</name>
<organism evidence="3 4">
    <name type="scientific">Halorubrum tebenquichense DSM 14210</name>
    <dbReference type="NCBI Taxonomy" id="1227485"/>
    <lineage>
        <taxon>Archaea</taxon>
        <taxon>Methanobacteriati</taxon>
        <taxon>Methanobacteriota</taxon>
        <taxon>Stenosarchaea group</taxon>
        <taxon>Halobacteria</taxon>
        <taxon>Halobacteriales</taxon>
        <taxon>Haloferacaceae</taxon>
        <taxon>Halorubrum</taxon>
    </lineage>
</organism>
<sequence>MALSDAFPAGPANDRITTTVLSAPFRARTYAAALYLALAFPLGIAYFVCTVVGLSLGLGLSVLLIGVPILAATVGGVVLVSIAERALARTLLGAEIEPPSWKVSEASGPLDGAVAVVTDLAVWGALAFVLSKLLVGVVGFTLITVVLSVGGSLAATPLYYDAPGTSVGLILPEPIRRELSLVVPWEQFEVGVSFILRLTSWEVSTLPGALAMSLVGVAALVVGLNALNAVGWVCARWAELTLGWTGTSTVDATDAS</sequence>
<comment type="caution">
    <text evidence="3">The sequence shown here is derived from an EMBL/GenBank/DDBJ whole genome shotgun (WGS) entry which is preliminary data.</text>
</comment>
<dbReference type="OrthoDB" id="253413at2157"/>
<accession>M0DWC1</accession>